<keyword evidence="2" id="KW-1185">Reference proteome</keyword>
<organism evidence="1 2">
    <name type="scientific">Acetobacter malorum DSM 14337</name>
    <dbReference type="NCBI Taxonomy" id="1307910"/>
    <lineage>
        <taxon>Bacteria</taxon>
        <taxon>Pseudomonadati</taxon>
        <taxon>Pseudomonadota</taxon>
        <taxon>Alphaproteobacteria</taxon>
        <taxon>Acetobacterales</taxon>
        <taxon>Acetobacteraceae</taxon>
        <taxon>Acetobacter</taxon>
    </lineage>
</organism>
<dbReference type="EMBL" id="BAPF01000050">
    <property type="protein sequence ID" value="GBQ84897.1"/>
    <property type="molecule type" value="Genomic_DNA"/>
</dbReference>
<name>A0ABQ0PYQ3_9PROT</name>
<proteinExistence type="predicted"/>
<dbReference type="GeneID" id="29556815"/>
<evidence type="ECO:0000313" key="1">
    <source>
        <dbReference type="EMBL" id="GBQ84897.1"/>
    </source>
</evidence>
<sequence>MQQGVEQTIDKTIRLFSSNARCALEKTILESDADDLPSEVERLYRLSLSTERAFDPLTYALAEAFGEKVTDHRKVRPPEEKDYILLSLLALKSGRMTHDEAIRMESWLSQRDMLQTSECVSNHIAQVREVADAPLIIGASKACSHIRQEGVSL</sequence>
<dbReference type="Proteomes" id="UP001065047">
    <property type="component" value="Unassembled WGS sequence"/>
</dbReference>
<evidence type="ECO:0000313" key="2">
    <source>
        <dbReference type="Proteomes" id="UP001065047"/>
    </source>
</evidence>
<dbReference type="RefSeq" id="WP_061505577.1">
    <property type="nucleotide sequence ID" value="NZ_BAPF01000050.1"/>
</dbReference>
<gene>
    <name evidence="1" type="ORF">AA14337_2942</name>
</gene>
<accession>A0ABQ0PYQ3</accession>
<comment type="caution">
    <text evidence="1">The sequence shown here is derived from an EMBL/GenBank/DDBJ whole genome shotgun (WGS) entry which is preliminary data.</text>
</comment>
<reference evidence="1" key="1">
    <citation type="submission" date="2013-04" db="EMBL/GenBank/DDBJ databases">
        <title>The genome sequencing project of 58 acetic acid bacteria.</title>
        <authorList>
            <person name="Okamoto-Kainuma A."/>
            <person name="Ishikawa M."/>
            <person name="Umino S."/>
            <person name="Koizumi Y."/>
            <person name="Shiwa Y."/>
            <person name="Yoshikawa H."/>
            <person name="Matsutani M."/>
            <person name="Matsushita K."/>
        </authorList>
    </citation>
    <scope>NUCLEOTIDE SEQUENCE</scope>
    <source>
        <strain evidence="1">DSM 14337</strain>
    </source>
</reference>
<protein>
    <submittedName>
        <fullName evidence="1">Uncharacterized protein</fullName>
    </submittedName>
</protein>